<dbReference type="GO" id="GO:0033314">
    <property type="term" value="P:mitotic DNA replication checkpoint signaling"/>
    <property type="evidence" value="ECO:0007669"/>
    <property type="project" value="TreeGrafter"/>
</dbReference>
<reference evidence="5" key="1">
    <citation type="journal article" date="2022" name="IScience">
        <title>Evolution of zygomycete secretomes and the origins of terrestrial fungal ecologies.</title>
        <authorList>
            <person name="Chang Y."/>
            <person name="Wang Y."/>
            <person name="Mondo S."/>
            <person name="Ahrendt S."/>
            <person name="Andreopoulos W."/>
            <person name="Barry K."/>
            <person name="Beard J."/>
            <person name="Benny G.L."/>
            <person name="Blankenship S."/>
            <person name="Bonito G."/>
            <person name="Cuomo C."/>
            <person name="Desiro A."/>
            <person name="Gervers K.A."/>
            <person name="Hundley H."/>
            <person name="Kuo A."/>
            <person name="LaButti K."/>
            <person name="Lang B.F."/>
            <person name="Lipzen A."/>
            <person name="O'Donnell K."/>
            <person name="Pangilinan J."/>
            <person name="Reynolds N."/>
            <person name="Sandor L."/>
            <person name="Smith M.E."/>
            <person name="Tsang A."/>
            <person name="Grigoriev I.V."/>
            <person name="Stajich J.E."/>
            <person name="Spatafora J.W."/>
        </authorList>
    </citation>
    <scope>NUCLEOTIDE SEQUENCE</scope>
    <source>
        <strain evidence="5">RSA 2281</strain>
    </source>
</reference>
<name>A0AAD5JSL3_9FUNG</name>
<dbReference type="GO" id="GO:0031573">
    <property type="term" value="P:mitotic intra-S DNA damage checkpoint signaling"/>
    <property type="evidence" value="ECO:0007669"/>
    <property type="project" value="TreeGrafter"/>
</dbReference>
<accession>A0AAD5JSL3</accession>
<dbReference type="InterPro" id="IPR016580">
    <property type="entry name" value="HUS1"/>
</dbReference>
<evidence type="ECO:0000313" key="5">
    <source>
        <dbReference type="EMBL" id="KAI9252402.1"/>
    </source>
</evidence>
<reference evidence="5" key="2">
    <citation type="submission" date="2023-02" db="EMBL/GenBank/DDBJ databases">
        <authorList>
            <consortium name="DOE Joint Genome Institute"/>
            <person name="Mondo S.J."/>
            <person name="Chang Y."/>
            <person name="Wang Y."/>
            <person name="Ahrendt S."/>
            <person name="Andreopoulos W."/>
            <person name="Barry K."/>
            <person name="Beard J."/>
            <person name="Benny G.L."/>
            <person name="Blankenship S."/>
            <person name="Bonito G."/>
            <person name="Cuomo C."/>
            <person name="Desiro A."/>
            <person name="Gervers K.A."/>
            <person name="Hundley H."/>
            <person name="Kuo A."/>
            <person name="LaButti K."/>
            <person name="Lang B.F."/>
            <person name="Lipzen A."/>
            <person name="O'Donnell K."/>
            <person name="Pangilinan J."/>
            <person name="Reynolds N."/>
            <person name="Sandor L."/>
            <person name="Smith M.W."/>
            <person name="Tsang A."/>
            <person name="Grigoriev I.V."/>
            <person name="Stajich J.E."/>
            <person name="Spatafora J.W."/>
        </authorList>
    </citation>
    <scope>NUCLEOTIDE SEQUENCE</scope>
    <source>
        <strain evidence="5">RSA 2281</strain>
    </source>
</reference>
<dbReference type="GO" id="GO:0000724">
    <property type="term" value="P:double-strand break repair via homologous recombination"/>
    <property type="evidence" value="ECO:0007669"/>
    <property type="project" value="TreeGrafter"/>
</dbReference>
<dbReference type="GO" id="GO:0030896">
    <property type="term" value="C:checkpoint clamp complex"/>
    <property type="evidence" value="ECO:0007669"/>
    <property type="project" value="InterPro"/>
</dbReference>
<dbReference type="Proteomes" id="UP001209540">
    <property type="component" value="Unassembled WGS sequence"/>
</dbReference>
<comment type="similarity">
    <text evidence="2 4">Belongs to the HUS1 family.</text>
</comment>
<keyword evidence="3" id="KW-0539">Nucleus</keyword>
<dbReference type="InterPro" id="IPR007150">
    <property type="entry name" value="HUS1/Mec3"/>
</dbReference>
<dbReference type="GO" id="GO:0044778">
    <property type="term" value="P:meiotic DNA integrity checkpoint signaling"/>
    <property type="evidence" value="ECO:0007669"/>
    <property type="project" value="TreeGrafter"/>
</dbReference>
<organism evidence="5 6">
    <name type="scientific">Phascolomyces articulosus</name>
    <dbReference type="NCBI Taxonomy" id="60185"/>
    <lineage>
        <taxon>Eukaryota</taxon>
        <taxon>Fungi</taxon>
        <taxon>Fungi incertae sedis</taxon>
        <taxon>Mucoromycota</taxon>
        <taxon>Mucoromycotina</taxon>
        <taxon>Mucoromycetes</taxon>
        <taxon>Mucorales</taxon>
        <taxon>Lichtheimiaceae</taxon>
        <taxon>Phascolomyces</taxon>
    </lineage>
</organism>
<keyword evidence="6" id="KW-1185">Reference proteome</keyword>
<comment type="caution">
    <text evidence="5">The sequence shown here is derived from an EMBL/GenBank/DDBJ whole genome shotgun (WGS) entry which is preliminary data.</text>
</comment>
<dbReference type="GO" id="GO:0035861">
    <property type="term" value="C:site of double-strand break"/>
    <property type="evidence" value="ECO:0007669"/>
    <property type="project" value="TreeGrafter"/>
</dbReference>
<dbReference type="GO" id="GO:0006289">
    <property type="term" value="P:nucleotide-excision repair"/>
    <property type="evidence" value="ECO:0007669"/>
    <property type="project" value="TreeGrafter"/>
</dbReference>
<dbReference type="PANTHER" id="PTHR12900:SF0">
    <property type="entry name" value="CHECKPOINT PROTEIN"/>
    <property type="match status" value="1"/>
</dbReference>
<evidence type="ECO:0000256" key="2">
    <source>
        <dbReference type="ARBA" id="ARBA00005563"/>
    </source>
</evidence>
<evidence type="ECO:0000256" key="3">
    <source>
        <dbReference type="ARBA" id="ARBA00023242"/>
    </source>
</evidence>
<evidence type="ECO:0000256" key="1">
    <source>
        <dbReference type="ARBA" id="ARBA00004123"/>
    </source>
</evidence>
<evidence type="ECO:0000256" key="4">
    <source>
        <dbReference type="PIRNR" id="PIRNR011312"/>
    </source>
</evidence>
<comment type="subcellular location">
    <subcellularLocation>
        <location evidence="1">Nucleus</location>
    </subcellularLocation>
</comment>
<dbReference type="PANTHER" id="PTHR12900">
    <property type="entry name" value="MITOTIC AND DNA DAMAGE CHECKPOINT PROTEIN HUS1"/>
    <property type="match status" value="1"/>
</dbReference>
<sequence length="298" mass="33427">MRFRANLCNPIGLGKIALTLDKLGPTCILSLGMDSVRIIKYAETDGSIQAWTKVEPTSLFSNYRVESTNNNEINMTLVTDDLIRATRAAQQSTDIRIQLRKKHGQAILDWSMVSTNRVGSKSIIGQEICVSIIPPERMRVIKEPTIATTPDAYILLPSLHNLKTVAGRLKSMGKYLTISANMAGVFKLSVETDMVQCETVYRHLENPQLAGHELPDDIERFSSVKISTDNFVSFLNSYHLEPQNVICSLTDGLQVAFYLYVNTDAYRTRNSDEAPPRVTTHSNQPRTIMTCHIPVYFD</sequence>
<proteinExistence type="inferred from homology"/>
<gene>
    <name evidence="5" type="ORF">BDA99DRAFT_180717</name>
</gene>
<dbReference type="EMBL" id="JAIXMP010000028">
    <property type="protein sequence ID" value="KAI9252402.1"/>
    <property type="molecule type" value="Genomic_DNA"/>
</dbReference>
<dbReference type="PIRSF" id="PIRSF011312">
    <property type="entry name" value="Cell_cycle_HUS1"/>
    <property type="match status" value="1"/>
</dbReference>
<dbReference type="Gene3D" id="3.70.10.10">
    <property type="match status" value="1"/>
</dbReference>
<dbReference type="GO" id="GO:0000723">
    <property type="term" value="P:telomere maintenance"/>
    <property type="evidence" value="ECO:0007669"/>
    <property type="project" value="TreeGrafter"/>
</dbReference>
<dbReference type="GO" id="GO:0005730">
    <property type="term" value="C:nucleolus"/>
    <property type="evidence" value="ECO:0007669"/>
    <property type="project" value="InterPro"/>
</dbReference>
<protein>
    <recommendedName>
        <fullName evidence="4">Checkpoint protein</fullName>
    </recommendedName>
</protein>
<dbReference type="AlphaFoldDB" id="A0AAD5JSL3"/>
<evidence type="ECO:0000313" key="6">
    <source>
        <dbReference type="Proteomes" id="UP001209540"/>
    </source>
</evidence>
<dbReference type="Pfam" id="PF04005">
    <property type="entry name" value="Hus1"/>
    <property type="match status" value="1"/>
</dbReference>